<protein>
    <submittedName>
        <fullName evidence="2">Uncharacterized protein</fullName>
    </submittedName>
</protein>
<sequence length="956" mass="103563">MGSIQEMPSTEMTSESRDIEMRDIEVEGQSDATEAVSKVKQANGISDDAMQPHHVSNGHLTPNKGETTRQNRVDQPLPSVENDDDESSSTAAAEQNKTPEKERRHPILHSSPAQPLRHQNSASVQGPTAAESIKLEKEIARLNEVLAETSAQAAQKVLKDKWRFFLFDTYDEAHISFILRAGFKNATASVTEKVLQDKSIFRELLLDVASTKPTLIEKVITNTTAPQLLRLAPERVLDEAVAERLKTVSAKQLIGWLARAGRLGYEMDDIIDEDDESVVPRAGSFEADMAEVFEVEPVPAPIRPPVPAPVPAPQLASATRDPLLVEQEKNLAAQRLADAARSLKQKQPHQQPPPKPQSRPPPSMTLSCPVCHATLPTVAGYNYHITKKPCQKNPPVANAKWWCNNCMQTFTGKQGMDYHTLKGVCAGEDIARATSPSNQLLQEAASVAQHRPPPVPSQPQAAIPSIPRPSFTPTHPTAYTTHESSAMASQQPLPRPEVTIQRPPLHTPTSTPVSKPSPPVSTSTVTKPSPQVSTSTPGPRGKQAPSSDIRQSPSELSAEKLADLNRELQEADDRYQQQVSEIPADATEEQRTARLVSLKNANASRKSQIRKAHGVSLRLREKDKQARKALETTPSGKAAPEQRKSMTSMTSMTSTPPAAAPPSSFSPINTPPPTAPTPGNGRNSNPPQPSQASRYNGPSLNPQNLPQPSQASRYNGPSQNPPQRSHVSPYSQPPTVPTNAPSRPSYSAAANAAHTAANSTYRPPPHNAAERVQSRYMAHDPNTLSHALERPRPSGFGVLRVQDLKSSTASTSNKRRRSIDDEGRPVPPRTAAVSTPHIDRILAEHRRAQAQPVTGARAENATRRAQTASSATAERDTPKTDVPLDPKSKNTLATAIMISSSSDSDIPAEPKAKTQPTPTPEKAKKNESASTTESESEKRSSAGPRRGFMAKRGGKH</sequence>
<feature type="compositionally biased region" description="Polar residues" evidence="1">
    <location>
        <begin position="544"/>
        <end position="555"/>
    </location>
</feature>
<evidence type="ECO:0000313" key="3">
    <source>
        <dbReference type="Proteomes" id="UP000235672"/>
    </source>
</evidence>
<feature type="compositionally biased region" description="Basic and acidic residues" evidence="1">
    <location>
        <begin position="873"/>
        <end position="888"/>
    </location>
</feature>
<feature type="compositionally biased region" description="Polar residues" evidence="1">
    <location>
        <begin position="471"/>
        <end position="492"/>
    </location>
</feature>
<feature type="region of interest" description="Disordered" evidence="1">
    <location>
        <begin position="339"/>
        <end position="365"/>
    </location>
</feature>
<feature type="compositionally biased region" description="Basic and acidic residues" evidence="1">
    <location>
        <begin position="837"/>
        <end position="847"/>
    </location>
</feature>
<feature type="compositionally biased region" description="Basic and acidic residues" evidence="1">
    <location>
        <begin position="557"/>
        <end position="575"/>
    </location>
</feature>
<organism evidence="2 3">
    <name type="scientific">Hyaloscypha hepaticicola</name>
    <dbReference type="NCBI Taxonomy" id="2082293"/>
    <lineage>
        <taxon>Eukaryota</taxon>
        <taxon>Fungi</taxon>
        <taxon>Dikarya</taxon>
        <taxon>Ascomycota</taxon>
        <taxon>Pezizomycotina</taxon>
        <taxon>Leotiomycetes</taxon>
        <taxon>Helotiales</taxon>
        <taxon>Hyaloscyphaceae</taxon>
        <taxon>Hyaloscypha</taxon>
    </lineage>
</organism>
<feature type="compositionally biased region" description="Basic and acidic residues" evidence="1">
    <location>
        <begin position="14"/>
        <end position="25"/>
    </location>
</feature>
<feature type="compositionally biased region" description="Polar residues" evidence="1">
    <location>
        <begin position="111"/>
        <end position="126"/>
    </location>
</feature>
<feature type="compositionally biased region" description="Pro residues" evidence="1">
    <location>
        <begin position="350"/>
        <end position="363"/>
    </location>
</feature>
<proteinExistence type="predicted"/>
<feature type="compositionally biased region" description="Polar residues" evidence="1">
    <location>
        <begin position="680"/>
        <end position="730"/>
    </location>
</feature>
<evidence type="ECO:0000256" key="1">
    <source>
        <dbReference type="SAM" id="MobiDB-lite"/>
    </source>
</evidence>
<evidence type="ECO:0000313" key="2">
    <source>
        <dbReference type="EMBL" id="PMD22218.1"/>
    </source>
</evidence>
<feature type="compositionally biased region" description="Low complexity" evidence="1">
    <location>
        <begin position="507"/>
        <end position="537"/>
    </location>
</feature>
<feature type="compositionally biased region" description="Low complexity" evidence="1">
    <location>
        <begin position="645"/>
        <end position="663"/>
    </location>
</feature>
<accession>A0A2J6Q7H2</accession>
<dbReference type="STRING" id="1745343.A0A2J6Q7H2"/>
<feature type="region of interest" description="Disordered" evidence="1">
    <location>
        <begin position="444"/>
        <end position="956"/>
    </location>
</feature>
<reference evidence="2 3" key="1">
    <citation type="submission" date="2016-05" db="EMBL/GenBank/DDBJ databases">
        <title>A degradative enzymes factory behind the ericoid mycorrhizal symbiosis.</title>
        <authorList>
            <consortium name="DOE Joint Genome Institute"/>
            <person name="Martino E."/>
            <person name="Morin E."/>
            <person name="Grelet G."/>
            <person name="Kuo A."/>
            <person name="Kohler A."/>
            <person name="Daghino S."/>
            <person name="Barry K."/>
            <person name="Choi C."/>
            <person name="Cichocki N."/>
            <person name="Clum A."/>
            <person name="Copeland A."/>
            <person name="Hainaut M."/>
            <person name="Haridas S."/>
            <person name="Labutti K."/>
            <person name="Lindquist E."/>
            <person name="Lipzen A."/>
            <person name="Khouja H.-R."/>
            <person name="Murat C."/>
            <person name="Ohm R."/>
            <person name="Olson A."/>
            <person name="Spatafora J."/>
            <person name="Veneault-Fourrey C."/>
            <person name="Henrissat B."/>
            <person name="Grigoriev I."/>
            <person name="Martin F."/>
            <person name="Perotto S."/>
        </authorList>
    </citation>
    <scope>NUCLEOTIDE SEQUENCE [LARGE SCALE GENOMIC DNA]</scope>
    <source>
        <strain evidence="2 3">UAMH 7357</strain>
    </source>
</reference>
<dbReference type="EMBL" id="KZ613478">
    <property type="protein sequence ID" value="PMD22218.1"/>
    <property type="molecule type" value="Genomic_DNA"/>
</dbReference>
<name>A0A2J6Q7H2_9HELO</name>
<dbReference type="AlphaFoldDB" id="A0A2J6Q7H2"/>
<dbReference type="Proteomes" id="UP000235672">
    <property type="component" value="Unassembled WGS sequence"/>
</dbReference>
<feature type="compositionally biased region" description="Polar residues" evidence="1">
    <location>
        <begin position="1"/>
        <end position="13"/>
    </location>
</feature>
<keyword evidence="3" id="KW-1185">Reference proteome</keyword>
<feature type="compositionally biased region" description="Basic and acidic residues" evidence="1">
    <location>
        <begin position="618"/>
        <end position="630"/>
    </location>
</feature>
<feature type="region of interest" description="Disordered" evidence="1">
    <location>
        <begin position="1"/>
        <end position="128"/>
    </location>
</feature>
<feature type="compositionally biased region" description="Low complexity" evidence="1">
    <location>
        <begin position="740"/>
        <end position="761"/>
    </location>
</feature>
<dbReference type="OrthoDB" id="37886at2759"/>
<gene>
    <name evidence="2" type="ORF">NA56DRAFT_97318</name>
</gene>
<feature type="compositionally biased region" description="Low complexity" evidence="1">
    <location>
        <begin position="863"/>
        <end position="872"/>
    </location>
</feature>